<dbReference type="SUPFAM" id="SSF103007">
    <property type="entry name" value="Hypothetical protein TT1725"/>
    <property type="match status" value="1"/>
</dbReference>
<reference evidence="2" key="1">
    <citation type="submission" date="2018-05" db="EMBL/GenBank/DDBJ databases">
        <authorList>
            <person name="Hao L."/>
        </authorList>
    </citation>
    <scope>NUCLEOTIDE SEQUENCE [LARGE SCALE GENOMIC DNA]</scope>
</reference>
<accession>A0A2X3L0Q2</accession>
<dbReference type="InterPro" id="IPR007546">
    <property type="entry name" value="DUF503"/>
</dbReference>
<proteinExistence type="predicted"/>
<evidence type="ECO:0000313" key="2">
    <source>
        <dbReference type="Proteomes" id="UP000249818"/>
    </source>
</evidence>
<dbReference type="InterPro" id="IPR036746">
    <property type="entry name" value="TT1725-like_sf"/>
</dbReference>
<dbReference type="PANTHER" id="PTHR36441:SF1">
    <property type="entry name" value="DUF503 DOMAIN-CONTAINING PROTEIN"/>
    <property type="match status" value="1"/>
</dbReference>
<dbReference type="PANTHER" id="PTHR36441">
    <property type="entry name" value="HYPOTHETICAL CYTOSOLIC PROTEIN"/>
    <property type="match status" value="1"/>
</dbReference>
<evidence type="ECO:0000313" key="1">
    <source>
        <dbReference type="EMBL" id="SQD92340.1"/>
    </source>
</evidence>
<dbReference type="KEGG" id="bana:BARAN1_0315"/>
<dbReference type="Proteomes" id="UP000249818">
    <property type="component" value="Chromosome BARAN1"/>
</dbReference>
<protein>
    <recommendedName>
        <fullName evidence="3">YlxP-like protein</fullName>
    </recommendedName>
</protein>
<dbReference type="Pfam" id="PF04456">
    <property type="entry name" value="DUF503"/>
    <property type="match status" value="1"/>
</dbReference>
<sequence>MPVGVLQVRLRLPGPRTLKEKRSVVAPVLARARREFNVSAAELDSLDDPKSAVLGFACLSNARRHTDEVLMKLLDTLQGSRDYYIEGHNLSIL</sequence>
<dbReference type="AlphaFoldDB" id="A0A2X3L0Q2"/>
<dbReference type="Gene3D" id="3.30.70.1120">
    <property type="entry name" value="TT1725-like"/>
    <property type="match status" value="1"/>
</dbReference>
<dbReference type="EMBL" id="LS483254">
    <property type="protein sequence ID" value="SQD92340.1"/>
    <property type="molecule type" value="Genomic_DNA"/>
</dbReference>
<evidence type="ECO:0008006" key="3">
    <source>
        <dbReference type="Google" id="ProtNLM"/>
    </source>
</evidence>
<keyword evidence="2" id="KW-1185">Reference proteome</keyword>
<name>A0A2X3L0Q2_9BACT</name>
<gene>
    <name evidence="1" type="ORF">BARAN1_0315</name>
</gene>
<organism evidence="1 2">
    <name type="scientific">Candidatus Bipolaricaulis anaerobius</name>
    <dbReference type="NCBI Taxonomy" id="2026885"/>
    <lineage>
        <taxon>Bacteria</taxon>
        <taxon>Candidatus Bipolaricaulota</taxon>
        <taxon>Candidatus Bipolaricaulia</taxon>
        <taxon>Candidatus Bipolaricaulales</taxon>
        <taxon>Candidatus Bipolaricaulaceae</taxon>
        <taxon>Candidatus Bipolaricaulis</taxon>
    </lineage>
</organism>